<comment type="similarity">
    <text evidence="1">Belongs to the protein prenyltransferase subunit alpha family.</text>
</comment>
<dbReference type="Gene3D" id="1.25.40.120">
    <property type="entry name" value="Protein prenylyltransferase"/>
    <property type="match status" value="1"/>
</dbReference>
<dbReference type="InterPro" id="IPR002088">
    <property type="entry name" value="Prenyl_trans_a"/>
</dbReference>
<evidence type="ECO:0000256" key="3">
    <source>
        <dbReference type="ARBA" id="ARBA00022679"/>
    </source>
</evidence>
<keyword evidence="2" id="KW-0637">Prenyltransferase</keyword>
<dbReference type="SUPFAM" id="SSF48439">
    <property type="entry name" value="Protein prenylyltransferase"/>
    <property type="match status" value="1"/>
</dbReference>
<dbReference type="OMA" id="HAWSHRE"/>
<dbReference type="PANTHER" id="PTHR11129:SF3">
    <property type="entry name" value="PROTEIN PRENYLTRANSFERASE ALPHA SUBUNIT REPEAT-CONTAINING PROTEIN 1"/>
    <property type="match status" value="1"/>
</dbReference>
<keyword evidence="4" id="KW-0677">Repeat</keyword>
<accession>A0A087TRL3</accession>
<dbReference type="Pfam" id="PF01239">
    <property type="entry name" value="PPTA"/>
    <property type="match status" value="2"/>
</dbReference>
<name>A0A087TRL3_STEMI</name>
<dbReference type="PANTHER" id="PTHR11129">
    <property type="entry name" value="PROTEIN FARNESYLTRANSFERASE ALPHA SUBUNIT/RAB GERANYLGERANYL TRANSFERASE ALPHA SUBUNIT"/>
    <property type="match status" value="1"/>
</dbReference>
<gene>
    <name evidence="5" type="ORF">X975_17606</name>
</gene>
<feature type="non-terminal residue" evidence="5">
    <location>
        <position position="206"/>
    </location>
</feature>
<reference evidence="5 6" key="1">
    <citation type="submission" date="2013-11" db="EMBL/GenBank/DDBJ databases">
        <title>Genome sequencing of Stegodyphus mimosarum.</title>
        <authorList>
            <person name="Bechsgaard J."/>
        </authorList>
    </citation>
    <scope>NUCLEOTIDE SEQUENCE [LARGE SCALE GENOMIC DNA]</scope>
</reference>
<dbReference type="STRING" id="407821.A0A087TRL3"/>
<dbReference type="EMBL" id="KK116427">
    <property type="protein sequence ID" value="KFM67752.1"/>
    <property type="molecule type" value="Genomic_DNA"/>
</dbReference>
<evidence type="ECO:0000256" key="4">
    <source>
        <dbReference type="ARBA" id="ARBA00022737"/>
    </source>
</evidence>
<evidence type="ECO:0000256" key="1">
    <source>
        <dbReference type="ARBA" id="ARBA00006734"/>
    </source>
</evidence>
<dbReference type="AlphaFoldDB" id="A0A087TRL3"/>
<keyword evidence="3 5" id="KW-0808">Transferase</keyword>
<dbReference type="GO" id="GO:0008318">
    <property type="term" value="F:protein prenyltransferase activity"/>
    <property type="evidence" value="ECO:0007669"/>
    <property type="project" value="InterPro"/>
</dbReference>
<dbReference type="PROSITE" id="PS51147">
    <property type="entry name" value="PFTA"/>
    <property type="match status" value="1"/>
</dbReference>
<organism evidence="5 6">
    <name type="scientific">Stegodyphus mimosarum</name>
    <name type="common">African social velvet spider</name>
    <dbReference type="NCBI Taxonomy" id="407821"/>
    <lineage>
        <taxon>Eukaryota</taxon>
        <taxon>Metazoa</taxon>
        <taxon>Ecdysozoa</taxon>
        <taxon>Arthropoda</taxon>
        <taxon>Chelicerata</taxon>
        <taxon>Arachnida</taxon>
        <taxon>Araneae</taxon>
        <taxon>Araneomorphae</taxon>
        <taxon>Entelegynae</taxon>
        <taxon>Eresoidea</taxon>
        <taxon>Eresidae</taxon>
        <taxon>Stegodyphus</taxon>
    </lineage>
</organism>
<dbReference type="OrthoDB" id="5358702at2759"/>
<evidence type="ECO:0000313" key="6">
    <source>
        <dbReference type="Proteomes" id="UP000054359"/>
    </source>
</evidence>
<evidence type="ECO:0000313" key="5">
    <source>
        <dbReference type="EMBL" id="KFM67752.1"/>
    </source>
</evidence>
<dbReference type="GO" id="GO:0005737">
    <property type="term" value="C:cytoplasm"/>
    <property type="evidence" value="ECO:0007669"/>
    <property type="project" value="TreeGrafter"/>
</dbReference>
<protein>
    <submittedName>
        <fullName evidence="5">Protein prenyltransferase alpha subunit repeat-containing protein 1-B</fullName>
    </submittedName>
</protein>
<keyword evidence="6" id="KW-1185">Reference proteome</keyword>
<dbReference type="Proteomes" id="UP000054359">
    <property type="component" value="Unassembled WGS sequence"/>
</dbReference>
<proteinExistence type="inferred from homology"/>
<sequence length="206" mass="24524">MEADDLAERILLDLRNTFKKDPLIDEFDILPVHESVRNTCPVIHIEHKVALEDWCIKHVYVYAYNKFFAWKKKPCKFESDKLLIWTCAILLINPEIETVWNARKELVCQNILTPEDDLRFSEIVLSRKPKSSQVFAHRKWILLELIKNKPSTCTLQQIIEHEFLLCTRVANLYPNNYYAWCHRSWIIQEVLHVCLKTVSEELVRME</sequence>
<evidence type="ECO:0000256" key="2">
    <source>
        <dbReference type="ARBA" id="ARBA00022602"/>
    </source>
</evidence>